<evidence type="ECO:0000313" key="1">
    <source>
        <dbReference type="EMBL" id="GIG93260.1"/>
    </source>
</evidence>
<protein>
    <submittedName>
        <fullName evidence="1">Uncharacterized protein</fullName>
    </submittedName>
</protein>
<dbReference type="RefSeq" id="WP_275413675.1">
    <property type="nucleotide sequence ID" value="NZ_BONW01000056.1"/>
</dbReference>
<name>A0ABQ4EF11_9ACTN</name>
<dbReference type="EMBL" id="BONW01000056">
    <property type="protein sequence ID" value="GIG93260.1"/>
    <property type="molecule type" value="Genomic_DNA"/>
</dbReference>
<sequence>MHIDADYSGGHACWHWYSQVPYVGDYVNDKIFSIHIHYAP</sequence>
<organism evidence="1 2">
    <name type="scientific">Plantactinospora endophytica</name>
    <dbReference type="NCBI Taxonomy" id="673535"/>
    <lineage>
        <taxon>Bacteria</taxon>
        <taxon>Bacillati</taxon>
        <taxon>Actinomycetota</taxon>
        <taxon>Actinomycetes</taxon>
        <taxon>Micromonosporales</taxon>
        <taxon>Micromonosporaceae</taxon>
        <taxon>Plantactinospora</taxon>
    </lineage>
</organism>
<proteinExistence type="predicted"/>
<gene>
    <name evidence="1" type="ORF">Pen02_81960</name>
</gene>
<comment type="caution">
    <text evidence="1">The sequence shown here is derived from an EMBL/GenBank/DDBJ whole genome shotgun (WGS) entry which is preliminary data.</text>
</comment>
<accession>A0ABQ4EF11</accession>
<keyword evidence="2" id="KW-1185">Reference proteome</keyword>
<dbReference type="Proteomes" id="UP000646749">
    <property type="component" value="Unassembled WGS sequence"/>
</dbReference>
<reference evidence="1 2" key="1">
    <citation type="submission" date="2021-01" db="EMBL/GenBank/DDBJ databases">
        <title>Whole genome shotgun sequence of Plantactinospora endophytica NBRC 110450.</title>
        <authorList>
            <person name="Komaki H."/>
            <person name="Tamura T."/>
        </authorList>
    </citation>
    <scope>NUCLEOTIDE SEQUENCE [LARGE SCALE GENOMIC DNA]</scope>
    <source>
        <strain evidence="1 2">NBRC 110450</strain>
    </source>
</reference>
<evidence type="ECO:0000313" key="2">
    <source>
        <dbReference type="Proteomes" id="UP000646749"/>
    </source>
</evidence>